<evidence type="ECO:0000313" key="1">
    <source>
        <dbReference type="EMBL" id="OGZ94072.1"/>
    </source>
</evidence>
<name>A0A1G2K3T1_9BACT</name>
<evidence type="ECO:0000313" key="2">
    <source>
        <dbReference type="Proteomes" id="UP000177152"/>
    </source>
</evidence>
<dbReference type="EMBL" id="MHQC01000044">
    <property type="protein sequence ID" value="OGZ94072.1"/>
    <property type="molecule type" value="Genomic_DNA"/>
</dbReference>
<dbReference type="AlphaFoldDB" id="A0A1G2K3T1"/>
<protein>
    <submittedName>
        <fullName evidence="1">Uncharacterized protein</fullName>
    </submittedName>
</protein>
<accession>A0A1G2K3T1</accession>
<reference evidence="1 2" key="1">
    <citation type="journal article" date="2016" name="Nat. Commun.">
        <title>Thousands of microbial genomes shed light on interconnected biogeochemical processes in an aquifer system.</title>
        <authorList>
            <person name="Anantharaman K."/>
            <person name="Brown C.T."/>
            <person name="Hug L.A."/>
            <person name="Sharon I."/>
            <person name="Castelle C.J."/>
            <person name="Probst A.J."/>
            <person name="Thomas B.C."/>
            <person name="Singh A."/>
            <person name="Wilkins M.J."/>
            <person name="Karaoz U."/>
            <person name="Brodie E.L."/>
            <person name="Williams K.H."/>
            <person name="Hubbard S.S."/>
            <person name="Banfield J.F."/>
        </authorList>
    </citation>
    <scope>NUCLEOTIDE SEQUENCE [LARGE SCALE GENOMIC DNA]</scope>
</reference>
<organism evidence="1 2">
    <name type="scientific">Candidatus Sungbacteria bacterium RIFCSPHIGHO2_01_FULL_47_32</name>
    <dbReference type="NCBI Taxonomy" id="1802264"/>
    <lineage>
        <taxon>Bacteria</taxon>
        <taxon>Candidatus Sungiibacteriota</taxon>
    </lineage>
</organism>
<proteinExistence type="predicted"/>
<sequence>MTKLPLMLIRRRILDALNDRITELERKNSILLRYVFDDVKEKFLEYQRTAHTADRDATMRSWRLCKLSFRRMKNLGLEKEALQFVRDLGTTRKILSN</sequence>
<comment type="caution">
    <text evidence="1">The sequence shown here is derived from an EMBL/GenBank/DDBJ whole genome shotgun (WGS) entry which is preliminary data.</text>
</comment>
<dbReference type="Proteomes" id="UP000177152">
    <property type="component" value="Unassembled WGS sequence"/>
</dbReference>
<gene>
    <name evidence="1" type="ORF">A2633_03860</name>
</gene>